<dbReference type="CDD" id="cd06222">
    <property type="entry name" value="RNase_H_like"/>
    <property type="match status" value="1"/>
</dbReference>
<dbReference type="InterPro" id="IPR036397">
    <property type="entry name" value="RNaseH_sf"/>
</dbReference>
<dbReference type="SUPFAM" id="SSF53098">
    <property type="entry name" value="Ribonuclease H-like"/>
    <property type="match status" value="1"/>
</dbReference>
<dbReference type="Pfam" id="PF13456">
    <property type="entry name" value="RVT_3"/>
    <property type="match status" value="1"/>
</dbReference>
<protein>
    <recommendedName>
        <fullName evidence="1">RNase H type-1 domain-containing protein</fullName>
    </recommendedName>
</protein>
<dbReference type="EnsemblPlants" id="evm.model.04.521">
    <property type="protein sequence ID" value="cds.evm.model.04.521"/>
    <property type="gene ID" value="evm.TU.04.521"/>
</dbReference>
<keyword evidence="3" id="KW-1185">Reference proteome</keyword>
<dbReference type="AlphaFoldDB" id="A0A803PHR8"/>
<proteinExistence type="predicted"/>
<reference evidence="2" key="1">
    <citation type="submission" date="2018-11" db="EMBL/GenBank/DDBJ databases">
        <authorList>
            <person name="Grassa J C."/>
        </authorList>
    </citation>
    <scope>NUCLEOTIDE SEQUENCE [LARGE SCALE GENOMIC DNA]</scope>
</reference>
<dbReference type="PANTHER" id="PTHR33116">
    <property type="entry name" value="REVERSE TRANSCRIPTASE ZINC-BINDING DOMAIN-CONTAINING PROTEIN-RELATED-RELATED"/>
    <property type="match status" value="1"/>
</dbReference>
<reference evidence="2" key="2">
    <citation type="submission" date="2021-03" db="UniProtKB">
        <authorList>
            <consortium name="EnsemblPlants"/>
        </authorList>
    </citation>
    <scope>IDENTIFICATION</scope>
</reference>
<dbReference type="InterPro" id="IPR044730">
    <property type="entry name" value="RNase_H-like_dom_plant"/>
</dbReference>
<dbReference type="GO" id="GO:0003676">
    <property type="term" value="F:nucleic acid binding"/>
    <property type="evidence" value="ECO:0007669"/>
    <property type="project" value="InterPro"/>
</dbReference>
<dbReference type="Proteomes" id="UP000596661">
    <property type="component" value="Chromosome 4"/>
</dbReference>
<dbReference type="GO" id="GO:0004523">
    <property type="term" value="F:RNA-DNA hybrid ribonuclease activity"/>
    <property type="evidence" value="ECO:0007669"/>
    <property type="project" value="InterPro"/>
</dbReference>
<accession>A0A803PHR8</accession>
<dbReference type="InterPro" id="IPR012337">
    <property type="entry name" value="RNaseH-like_sf"/>
</dbReference>
<dbReference type="PANTHER" id="PTHR33116:SF86">
    <property type="entry name" value="REVERSE TRANSCRIPTASE DOMAIN-CONTAINING PROTEIN"/>
    <property type="match status" value="1"/>
</dbReference>
<dbReference type="Gramene" id="evm.model.04.521">
    <property type="protein sequence ID" value="cds.evm.model.04.521"/>
    <property type="gene ID" value="evm.TU.04.521"/>
</dbReference>
<dbReference type="InterPro" id="IPR002156">
    <property type="entry name" value="RNaseH_domain"/>
</dbReference>
<evidence type="ECO:0000313" key="2">
    <source>
        <dbReference type="EnsemblPlants" id="cds.evm.model.04.521"/>
    </source>
</evidence>
<dbReference type="Gene3D" id="3.30.420.10">
    <property type="entry name" value="Ribonuclease H-like superfamily/Ribonuclease H"/>
    <property type="match status" value="1"/>
</dbReference>
<sequence length="309" mass="34425">MKCIATATFKFNLNGQALGLVTPTRGIRQGDPLSPYLFLMCAEGLSSILNILFCRSNIEACNAIKEALDQYQKISGQLVPTTNHMDKYLGLPQCFGRSKSSSFNSLKGRIWSYLSKWQGKFLSKRGKEVLLKAVIQAIPTYAISVFKLLDSFCSFVEKAMANFWWGATNGERKLHCRGKTGAWALVCDSTGQVIAARASSRMGQMQPKVVEGWALLQGLRWCSDNHINIHYMEVDCKNLVTDLTSNEVILSSYGAIIDAIRQVLSLLPTVFLQHIRRQGNTGAHNLAQMALGLDNTWCWNSHDPYPLPL</sequence>
<organism evidence="2 3">
    <name type="scientific">Cannabis sativa</name>
    <name type="common">Hemp</name>
    <name type="synonym">Marijuana</name>
    <dbReference type="NCBI Taxonomy" id="3483"/>
    <lineage>
        <taxon>Eukaryota</taxon>
        <taxon>Viridiplantae</taxon>
        <taxon>Streptophyta</taxon>
        <taxon>Embryophyta</taxon>
        <taxon>Tracheophyta</taxon>
        <taxon>Spermatophyta</taxon>
        <taxon>Magnoliopsida</taxon>
        <taxon>eudicotyledons</taxon>
        <taxon>Gunneridae</taxon>
        <taxon>Pentapetalae</taxon>
        <taxon>rosids</taxon>
        <taxon>fabids</taxon>
        <taxon>Rosales</taxon>
        <taxon>Cannabaceae</taxon>
        <taxon>Cannabis</taxon>
    </lineage>
</organism>
<evidence type="ECO:0000259" key="1">
    <source>
        <dbReference type="Pfam" id="PF13456"/>
    </source>
</evidence>
<feature type="domain" description="RNase H type-1" evidence="1">
    <location>
        <begin position="175"/>
        <end position="290"/>
    </location>
</feature>
<name>A0A803PHR8_CANSA</name>
<dbReference type="EMBL" id="UZAU01000362">
    <property type="status" value="NOT_ANNOTATED_CDS"/>
    <property type="molecule type" value="Genomic_DNA"/>
</dbReference>
<evidence type="ECO:0000313" key="3">
    <source>
        <dbReference type="Proteomes" id="UP000596661"/>
    </source>
</evidence>